<keyword evidence="2" id="KW-0808">Transferase</keyword>
<evidence type="ECO:0000256" key="3">
    <source>
        <dbReference type="ARBA" id="ARBA00022695"/>
    </source>
</evidence>
<evidence type="ECO:0000256" key="1">
    <source>
        <dbReference type="ARBA" id="ARBA00012493"/>
    </source>
</evidence>
<dbReference type="FunFam" id="3.10.20.370:FF:000001">
    <property type="entry name" value="Retrovirus-related Pol polyprotein from transposon 17.6-like protein"/>
    <property type="match status" value="1"/>
</dbReference>
<name>A0A0N5C116_STREA</name>
<evidence type="ECO:0000256" key="4">
    <source>
        <dbReference type="ARBA" id="ARBA00022722"/>
    </source>
</evidence>
<evidence type="ECO:0000259" key="8">
    <source>
        <dbReference type="Pfam" id="PF17917"/>
    </source>
</evidence>
<feature type="domain" description="Reverse transcriptase RNase H-like" evidence="8">
    <location>
        <begin position="26"/>
        <end position="130"/>
    </location>
</feature>
<evidence type="ECO:0000313" key="10">
    <source>
        <dbReference type="Proteomes" id="UP000046392"/>
    </source>
</evidence>
<dbReference type="SUPFAM" id="SSF56672">
    <property type="entry name" value="DNA/RNA polymerases"/>
    <property type="match status" value="1"/>
</dbReference>
<dbReference type="Gene3D" id="3.10.20.370">
    <property type="match status" value="1"/>
</dbReference>
<dbReference type="Pfam" id="PF17917">
    <property type="entry name" value="RT_RNaseH"/>
    <property type="match status" value="1"/>
</dbReference>
<dbReference type="InterPro" id="IPR041588">
    <property type="entry name" value="Integrase_H2C2"/>
</dbReference>
<evidence type="ECO:0000256" key="6">
    <source>
        <dbReference type="ARBA" id="ARBA00022801"/>
    </source>
</evidence>
<feature type="domain" description="Integrase zinc-binding" evidence="9">
    <location>
        <begin position="223"/>
        <end position="276"/>
    </location>
</feature>
<keyword evidence="4" id="KW-0540">Nuclease</keyword>
<dbReference type="PANTHER" id="PTHR37984">
    <property type="entry name" value="PROTEIN CBG26694"/>
    <property type="match status" value="1"/>
</dbReference>
<dbReference type="GO" id="GO:0016787">
    <property type="term" value="F:hydrolase activity"/>
    <property type="evidence" value="ECO:0007669"/>
    <property type="project" value="UniProtKB-KW"/>
</dbReference>
<dbReference type="WBParaSite" id="SPAL_0001169500.1">
    <property type="protein sequence ID" value="SPAL_0001169500.1"/>
    <property type="gene ID" value="SPAL_0001169500"/>
</dbReference>
<keyword evidence="6" id="KW-0378">Hydrolase</keyword>
<dbReference type="STRING" id="174720.A0A0N5C116"/>
<keyword evidence="7" id="KW-0695">RNA-directed DNA polymerase</keyword>
<dbReference type="EC" id="2.7.7.49" evidence="1"/>
<organism evidence="10 11">
    <name type="scientific">Strongyloides papillosus</name>
    <name type="common">Intestinal threadworm</name>
    <dbReference type="NCBI Taxonomy" id="174720"/>
    <lineage>
        <taxon>Eukaryota</taxon>
        <taxon>Metazoa</taxon>
        <taxon>Ecdysozoa</taxon>
        <taxon>Nematoda</taxon>
        <taxon>Chromadorea</taxon>
        <taxon>Rhabditida</taxon>
        <taxon>Tylenchina</taxon>
        <taxon>Panagrolaimomorpha</taxon>
        <taxon>Strongyloidoidea</taxon>
        <taxon>Strongyloididae</taxon>
        <taxon>Strongyloides</taxon>
    </lineage>
</organism>
<dbReference type="Pfam" id="PF17921">
    <property type="entry name" value="Integrase_H2C2"/>
    <property type="match status" value="1"/>
</dbReference>
<proteinExistence type="predicted"/>
<evidence type="ECO:0000256" key="2">
    <source>
        <dbReference type="ARBA" id="ARBA00022679"/>
    </source>
</evidence>
<dbReference type="CDD" id="cd09274">
    <property type="entry name" value="RNase_HI_RT_Ty3"/>
    <property type="match status" value="1"/>
</dbReference>
<accession>A0A0N5C116</accession>
<dbReference type="Proteomes" id="UP000046392">
    <property type="component" value="Unplaced"/>
</dbReference>
<keyword evidence="10" id="KW-1185">Reference proteome</keyword>
<evidence type="ECO:0000256" key="5">
    <source>
        <dbReference type="ARBA" id="ARBA00022759"/>
    </source>
</evidence>
<dbReference type="InterPro" id="IPR041373">
    <property type="entry name" value="RT_RNaseH"/>
</dbReference>
<protein>
    <recommendedName>
        <fullName evidence="1">RNA-directed DNA polymerase</fullName>
        <ecNumber evidence="1">2.7.7.49</ecNumber>
    </recommendedName>
</protein>
<dbReference type="AlphaFoldDB" id="A0A0N5C116"/>
<sequence>MDEQFKVFLELKTRLKTAQILAPPDIARNFIIHTDGSEYAIGAVLLQKNKEDQYPRIIACASRTLHDVEKRWQVVEKEALTLVYAVKQFKYYIEGKVTDVFTDQRAVLAIKSPKENQSKLRRYQLALAAYNLNIYYKEGKANVIADLFSRNPEPKEPLVLMAHTIKQVTKDDDFKEMRTSLFMEGWHTSRKDEEFLQNEMKNKFRRLGNLVIVKIRGEEKFFVPDGERVKLVKHIHEHPKIGRHFGAHRIKEVITKCFWWENMEVKIHCEKCQKVKFHPETTTEWRGTWDIPDSPWQQLNMDIRGPLPITARRNG</sequence>
<reference evidence="11" key="1">
    <citation type="submission" date="2017-02" db="UniProtKB">
        <authorList>
            <consortium name="WormBaseParasite"/>
        </authorList>
    </citation>
    <scope>IDENTIFICATION</scope>
</reference>
<keyword evidence="3" id="KW-0548">Nucleotidyltransferase</keyword>
<evidence type="ECO:0000313" key="11">
    <source>
        <dbReference type="WBParaSite" id="SPAL_0001169500.1"/>
    </source>
</evidence>
<evidence type="ECO:0000259" key="9">
    <source>
        <dbReference type="Pfam" id="PF17921"/>
    </source>
</evidence>
<dbReference type="InterPro" id="IPR050951">
    <property type="entry name" value="Retrovirus_Pol_polyprotein"/>
</dbReference>
<keyword evidence="5" id="KW-0255">Endonuclease</keyword>
<dbReference type="GO" id="GO:0004519">
    <property type="term" value="F:endonuclease activity"/>
    <property type="evidence" value="ECO:0007669"/>
    <property type="project" value="UniProtKB-KW"/>
</dbReference>
<evidence type="ECO:0000256" key="7">
    <source>
        <dbReference type="ARBA" id="ARBA00022918"/>
    </source>
</evidence>
<dbReference type="Gene3D" id="1.10.340.70">
    <property type="match status" value="1"/>
</dbReference>
<dbReference type="GO" id="GO:0003964">
    <property type="term" value="F:RNA-directed DNA polymerase activity"/>
    <property type="evidence" value="ECO:0007669"/>
    <property type="project" value="UniProtKB-KW"/>
</dbReference>
<dbReference type="InterPro" id="IPR043502">
    <property type="entry name" value="DNA/RNA_pol_sf"/>
</dbReference>
<dbReference type="PANTHER" id="PTHR37984:SF5">
    <property type="entry name" value="PROTEIN NYNRIN-LIKE"/>
    <property type="match status" value="1"/>
</dbReference>